<dbReference type="EMBL" id="NHOG01000018">
    <property type="protein sequence ID" value="OVZ79224.1"/>
    <property type="molecule type" value="Genomic_DNA"/>
</dbReference>
<proteinExistence type="predicted"/>
<dbReference type="PANTHER" id="PTHR34821:SF2">
    <property type="entry name" value="INNER MEMBRANE PROTEIN YDCZ"/>
    <property type="match status" value="1"/>
</dbReference>
<evidence type="ECO:0000313" key="5">
    <source>
        <dbReference type="Proteomes" id="UP000195840"/>
    </source>
</evidence>
<dbReference type="Pfam" id="PF04657">
    <property type="entry name" value="DMT_YdcZ"/>
    <property type="match status" value="1"/>
</dbReference>
<reference evidence="2 4" key="1">
    <citation type="submission" date="2015-03" db="EMBL/GenBank/DDBJ databases">
        <authorList>
            <person name="Murphy D."/>
        </authorList>
    </citation>
    <scope>NUCLEOTIDE SEQUENCE [LARGE SCALE GENOMIC DNA]</scope>
    <source>
        <strain evidence="2 4">FCF326</strain>
    </source>
</reference>
<dbReference type="Proteomes" id="UP000195840">
    <property type="component" value="Unassembled WGS sequence"/>
</dbReference>
<evidence type="ECO:0000256" key="1">
    <source>
        <dbReference type="SAM" id="Phobius"/>
    </source>
</evidence>
<feature type="transmembrane region" description="Helical" evidence="1">
    <location>
        <begin position="31"/>
        <end position="54"/>
    </location>
</feature>
<gene>
    <name evidence="3" type="ORF">CBW52_15955</name>
    <name evidence="2" type="ORF">ERS008491_03647</name>
</gene>
<organism evidence="2 4">
    <name type="scientific">Yersinia kristensenii</name>
    <dbReference type="NCBI Taxonomy" id="28152"/>
    <lineage>
        <taxon>Bacteria</taxon>
        <taxon>Pseudomonadati</taxon>
        <taxon>Pseudomonadota</taxon>
        <taxon>Gammaproteobacteria</taxon>
        <taxon>Enterobacterales</taxon>
        <taxon>Yersiniaceae</taxon>
        <taxon>Yersinia</taxon>
    </lineage>
</organism>
<name>A0A0T9LY72_YERKR</name>
<dbReference type="Proteomes" id="UP000045824">
    <property type="component" value="Unassembled WGS sequence"/>
</dbReference>
<dbReference type="PANTHER" id="PTHR34821">
    <property type="entry name" value="INNER MEMBRANE PROTEIN YDCZ"/>
    <property type="match status" value="1"/>
</dbReference>
<keyword evidence="5" id="KW-1185">Reference proteome</keyword>
<feature type="transmembrane region" description="Helical" evidence="1">
    <location>
        <begin position="66"/>
        <end position="87"/>
    </location>
</feature>
<keyword evidence="1" id="KW-0812">Transmembrane</keyword>
<reference evidence="3 5" key="2">
    <citation type="submission" date="2017-05" db="EMBL/GenBank/DDBJ databases">
        <title>Whole genome sequencing of Yersinia kristensenii.</title>
        <authorList>
            <person name="Campioni F."/>
        </authorList>
    </citation>
    <scope>NUCLEOTIDE SEQUENCE [LARGE SCALE GENOMIC DNA]</scope>
    <source>
        <strain evidence="3 5">CFSAN060538</strain>
    </source>
</reference>
<dbReference type="GO" id="GO:0005886">
    <property type="term" value="C:plasma membrane"/>
    <property type="evidence" value="ECO:0007669"/>
    <property type="project" value="TreeGrafter"/>
</dbReference>
<dbReference type="EMBL" id="CPYI01000018">
    <property type="protein sequence ID" value="CNF36852.1"/>
    <property type="molecule type" value="Genomic_DNA"/>
</dbReference>
<dbReference type="AlphaFoldDB" id="A0A0T9LY72"/>
<dbReference type="InterPro" id="IPR006750">
    <property type="entry name" value="YdcZ"/>
</dbReference>
<evidence type="ECO:0000313" key="2">
    <source>
        <dbReference type="EMBL" id="CNF36852.1"/>
    </source>
</evidence>
<feature type="transmembrane region" description="Helical" evidence="1">
    <location>
        <begin position="119"/>
        <end position="136"/>
    </location>
</feature>
<sequence length="151" mass="16136">MTIYIVLALCNGIFVSLSRTINGRLGMDTNIFYASFWNHLVGFLFLTLILLVMGGLSGGFQQSAPFIAYLGGAMGALFVAINSYVLARIGSTQSALLVISGQMLTGVVIDQFMQLNSSLVMQLSGVILIIAGVWLSKISSGKNTHPKTAQK</sequence>
<accession>A0A0T9LY72</accession>
<dbReference type="RefSeq" id="WP_049558017.1">
    <property type="nucleotide sequence ID" value="NZ_CABHXV010000061.1"/>
</dbReference>
<keyword evidence="1" id="KW-0472">Membrane</keyword>
<evidence type="ECO:0000313" key="3">
    <source>
        <dbReference type="EMBL" id="OVZ79224.1"/>
    </source>
</evidence>
<protein>
    <submittedName>
        <fullName evidence="3">EamA-like transporter family protein</fullName>
    </submittedName>
    <submittedName>
        <fullName evidence="2">Uncharacterized protein conserved in bacteria</fullName>
    </submittedName>
</protein>
<keyword evidence="1" id="KW-1133">Transmembrane helix</keyword>
<evidence type="ECO:0000313" key="4">
    <source>
        <dbReference type="Proteomes" id="UP000045824"/>
    </source>
</evidence>